<sequence>MLAFCEPFIFSAIRTTRGTCSSHQAWCLCAALPCVALPVCARSEFPIPSHHKPPARPMPSQNPYSLAPSVVNASRFQ</sequence>
<evidence type="ECO:0000256" key="1">
    <source>
        <dbReference type="SAM" id="MobiDB-lite"/>
    </source>
</evidence>
<dbReference type="AlphaFoldDB" id="A0AAD9AIT7"/>
<comment type="caution">
    <text evidence="2">The sequence shown here is derived from an EMBL/GenBank/DDBJ whole genome shotgun (WGS) entry which is preliminary data.</text>
</comment>
<dbReference type="EMBL" id="JAQOWY010000151">
    <property type="protein sequence ID" value="KAK1849158.1"/>
    <property type="molecule type" value="Genomic_DNA"/>
</dbReference>
<keyword evidence="3" id="KW-1185">Reference proteome</keyword>
<organism evidence="2 3">
    <name type="scientific">Colletotrichum chrysophilum</name>
    <dbReference type="NCBI Taxonomy" id="1836956"/>
    <lineage>
        <taxon>Eukaryota</taxon>
        <taxon>Fungi</taxon>
        <taxon>Dikarya</taxon>
        <taxon>Ascomycota</taxon>
        <taxon>Pezizomycotina</taxon>
        <taxon>Sordariomycetes</taxon>
        <taxon>Hypocreomycetidae</taxon>
        <taxon>Glomerellales</taxon>
        <taxon>Glomerellaceae</taxon>
        <taxon>Colletotrichum</taxon>
        <taxon>Colletotrichum gloeosporioides species complex</taxon>
    </lineage>
</organism>
<reference evidence="2" key="1">
    <citation type="submission" date="2023-01" db="EMBL/GenBank/DDBJ databases">
        <title>Colletotrichum chrysophilum M932 genome sequence.</title>
        <authorList>
            <person name="Baroncelli R."/>
        </authorList>
    </citation>
    <scope>NUCLEOTIDE SEQUENCE</scope>
    <source>
        <strain evidence="2">M932</strain>
    </source>
</reference>
<accession>A0AAD9AIT7</accession>
<protein>
    <submittedName>
        <fullName evidence="2">Uncharacterized protein</fullName>
    </submittedName>
</protein>
<name>A0AAD9AIT7_9PEZI</name>
<proteinExistence type="predicted"/>
<dbReference type="Proteomes" id="UP001243330">
    <property type="component" value="Unassembled WGS sequence"/>
</dbReference>
<evidence type="ECO:0000313" key="2">
    <source>
        <dbReference type="EMBL" id="KAK1849158.1"/>
    </source>
</evidence>
<feature type="region of interest" description="Disordered" evidence="1">
    <location>
        <begin position="51"/>
        <end position="77"/>
    </location>
</feature>
<gene>
    <name evidence="2" type="ORF">CCHR01_08201</name>
</gene>
<evidence type="ECO:0000313" key="3">
    <source>
        <dbReference type="Proteomes" id="UP001243330"/>
    </source>
</evidence>